<feature type="region of interest" description="Disordered" evidence="1">
    <location>
        <begin position="450"/>
        <end position="487"/>
    </location>
</feature>
<dbReference type="InterPro" id="IPR028184">
    <property type="entry name" value="VGLL4"/>
</dbReference>
<feature type="region of interest" description="Disordered" evidence="1">
    <location>
        <begin position="194"/>
        <end position="279"/>
    </location>
</feature>
<reference evidence="2" key="1">
    <citation type="submission" date="2014-12" db="EMBL/GenBank/DDBJ databases">
        <title>Insight into the proteome of Arion vulgaris.</title>
        <authorList>
            <person name="Aradska J."/>
            <person name="Bulat T."/>
            <person name="Smidak R."/>
            <person name="Sarate P."/>
            <person name="Gangsoo J."/>
            <person name="Sialana F."/>
            <person name="Bilban M."/>
            <person name="Lubec G."/>
        </authorList>
    </citation>
    <scope>NUCLEOTIDE SEQUENCE</scope>
    <source>
        <tissue evidence="2">Skin</tissue>
    </source>
</reference>
<dbReference type="PANTHER" id="PTHR17604:SF7">
    <property type="entry name" value="TONDU-DOMAIN-CONTAINING GROWTH INHIBITOR, ISOFORM A"/>
    <property type="match status" value="1"/>
</dbReference>
<evidence type="ECO:0000256" key="1">
    <source>
        <dbReference type="SAM" id="MobiDB-lite"/>
    </source>
</evidence>
<evidence type="ECO:0000313" key="2">
    <source>
        <dbReference type="EMBL" id="CEK74954.1"/>
    </source>
</evidence>
<proteinExistence type="predicted"/>
<evidence type="ECO:0008006" key="3">
    <source>
        <dbReference type="Google" id="ProtNLM"/>
    </source>
</evidence>
<feature type="non-terminal residue" evidence="2">
    <location>
        <position position="1"/>
    </location>
</feature>
<feature type="compositionally biased region" description="Low complexity" evidence="1">
    <location>
        <begin position="75"/>
        <end position="84"/>
    </location>
</feature>
<dbReference type="AlphaFoldDB" id="A0A0B7A233"/>
<dbReference type="SMART" id="SM00711">
    <property type="entry name" value="TDU"/>
    <property type="match status" value="3"/>
</dbReference>
<feature type="compositionally biased region" description="Low complexity" evidence="1">
    <location>
        <begin position="458"/>
        <end position="468"/>
    </location>
</feature>
<dbReference type="GO" id="GO:0001223">
    <property type="term" value="F:transcription coactivator binding"/>
    <property type="evidence" value="ECO:0007669"/>
    <property type="project" value="TreeGrafter"/>
</dbReference>
<dbReference type="GO" id="GO:0045892">
    <property type="term" value="P:negative regulation of DNA-templated transcription"/>
    <property type="evidence" value="ECO:0007669"/>
    <property type="project" value="TreeGrafter"/>
</dbReference>
<accession>A0A0B7A233</accession>
<protein>
    <recommendedName>
        <fullName evidence="3">Transcription cofactor vestigial-like protein 4</fullName>
    </recommendedName>
</protein>
<name>A0A0B7A233_9EUPU</name>
<dbReference type="InterPro" id="IPR006627">
    <property type="entry name" value="TDU_repeat"/>
</dbReference>
<dbReference type="EMBL" id="HACG01028089">
    <property type="protein sequence ID" value="CEK74954.1"/>
    <property type="molecule type" value="Transcribed_RNA"/>
</dbReference>
<feature type="compositionally biased region" description="Pro residues" evidence="1">
    <location>
        <begin position="233"/>
        <end position="246"/>
    </location>
</feature>
<feature type="region of interest" description="Disordered" evidence="1">
    <location>
        <begin position="74"/>
        <end position="95"/>
    </location>
</feature>
<feature type="compositionally biased region" description="Polar residues" evidence="1">
    <location>
        <begin position="259"/>
        <end position="270"/>
    </location>
</feature>
<gene>
    <name evidence="2" type="primary">ORF93320</name>
</gene>
<dbReference type="PANTHER" id="PTHR17604">
    <property type="entry name" value="TRANSCRIPTION COFACTOR VESTIGIAL-LIKE PROTEIN 4"/>
    <property type="match status" value="1"/>
</dbReference>
<sequence>LWQSPSSLSMYGPVPPPLMCVYTPQSIPFESRANNGNLFDHYISSSSNLAHHHLHHHLHRHHFVRDSFYNGNAPSSSSLDSRSSPGKELPTKLLKQDRMRDRQELGAALLTDLEHAERLCNVKKSASTQTQFSSFNCENLPPPPYYTTHDTIARDKLLTSSSPGHIYPSHLPPLPLPPSFLQYSHSVPSYHNSLNAPSSHLPPPHHSLHSASLLSRTSSQASDNRHILTHTSPSPPTTPTLPPPPLTQTRKCSPPISQPLPSYSTASKNCSPPPPQYPSHTRVQVDVQHAPLNLSLSSSPPECSLTPQTRTSAAANAINTSPIGDPDSYRGGTISEESTNHRLLLDKNGSNHETAAQVSDEAIEEHFRRSLGKCYNEPSPPKKVAVHVSEKICSVDDHFARALGDQMWTEIKARSEPPPLDSLPGSVDAHFAKALGAAMWKKLKAENKLVDDVSSTNQQQSQPQQSEEQPTRQKSAPPSPLHKSLVT</sequence>
<organism evidence="2">
    <name type="scientific">Arion vulgaris</name>
    <dbReference type="NCBI Taxonomy" id="1028688"/>
    <lineage>
        <taxon>Eukaryota</taxon>
        <taxon>Metazoa</taxon>
        <taxon>Spiralia</taxon>
        <taxon>Lophotrochozoa</taxon>
        <taxon>Mollusca</taxon>
        <taxon>Gastropoda</taxon>
        <taxon>Heterobranchia</taxon>
        <taxon>Euthyneura</taxon>
        <taxon>Panpulmonata</taxon>
        <taxon>Eupulmonata</taxon>
        <taxon>Stylommatophora</taxon>
        <taxon>Helicina</taxon>
        <taxon>Arionoidea</taxon>
        <taxon>Arionidae</taxon>
        <taxon>Arion</taxon>
    </lineage>
</organism>